<evidence type="ECO:0000313" key="2">
    <source>
        <dbReference type="Proteomes" id="UP001144978"/>
    </source>
</evidence>
<protein>
    <submittedName>
        <fullName evidence="1">Uncharacterized protein</fullName>
    </submittedName>
</protein>
<dbReference type="Proteomes" id="UP001144978">
    <property type="component" value="Unassembled WGS sequence"/>
</dbReference>
<evidence type="ECO:0000313" key="1">
    <source>
        <dbReference type="EMBL" id="KAJ2984405.1"/>
    </source>
</evidence>
<organism evidence="1 2">
    <name type="scientific">Trametes sanguinea</name>
    <dbReference type="NCBI Taxonomy" id="158606"/>
    <lineage>
        <taxon>Eukaryota</taxon>
        <taxon>Fungi</taxon>
        <taxon>Dikarya</taxon>
        <taxon>Basidiomycota</taxon>
        <taxon>Agaricomycotina</taxon>
        <taxon>Agaricomycetes</taxon>
        <taxon>Polyporales</taxon>
        <taxon>Polyporaceae</taxon>
        <taxon>Trametes</taxon>
    </lineage>
</organism>
<comment type="caution">
    <text evidence="1">The sequence shown here is derived from an EMBL/GenBank/DDBJ whole genome shotgun (WGS) entry which is preliminary data.</text>
</comment>
<keyword evidence="2" id="KW-1185">Reference proteome</keyword>
<name>A0ACC1NYJ3_9APHY</name>
<gene>
    <name evidence="1" type="ORF">NUW54_g10526</name>
</gene>
<accession>A0ACC1NYJ3</accession>
<dbReference type="EMBL" id="JANSHE010003820">
    <property type="protein sequence ID" value="KAJ2984405.1"/>
    <property type="molecule type" value="Genomic_DNA"/>
</dbReference>
<reference evidence="1" key="1">
    <citation type="submission" date="2022-08" db="EMBL/GenBank/DDBJ databases">
        <title>Genome Sequence of Pycnoporus sanguineus.</title>
        <authorList>
            <person name="Buettner E."/>
        </authorList>
    </citation>
    <scope>NUCLEOTIDE SEQUENCE</scope>
    <source>
        <strain evidence="1">CG-C14</strain>
    </source>
</reference>
<proteinExistence type="predicted"/>
<sequence length="515" mass="56433">MGKSTWRLQELALLEEIDRSEEGRKFREAAEKRKSGWFGEAVRYYVQRYLDNFKDHRFEKETVSEFLSRQQRMPTAKITPFEAETEDDHLARLRKIRKRIENYIKLRSPNNNRKKKNAPPARTPSSASGLLPIAKAPVTSGLQEFKKSGHAAKPALPIKDTGRTDFTAYNAACKDAYDQLPERELFEQRARERNNQRSATPSQPREEKVKEFPQWFGEVCNTIGVEIGWIGWFPIGGLDENGEIKAIFPSVGSLHGVTFEEWLAKKIGWSVRRLRNEFDNFLQDVFDPPAVATQSPDAKATTADGQPEVPSSSASATHSPGSATSSAASKTALKNPVEAADAYEAIHHAASVNVDEVSSAAGTPTFAARSASTSSTSESMAQQGLHSAAHSMKPTTQSSAANQADKVTGEQPEFLSAPRVQLPTLLAQTKVSQASALSSAQDVGTSSASNVASTESARGESSSRKRKPAQTAVSPSTVSRRKSTSRDNEPSSPPPQRQLPTRKRVQTARAQNRSP</sequence>